<feature type="chain" id="PRO_5009318714" evidence="1">
    <location>
        <begin position="19"/>
        <end position="231"/>
    </location>
</feature>
<keyword evidence="2" id="KW-1185">Reference proteome</keyword>
<protein>
    <submittedName>
        <fullName evidence="3">tRNA_edit domain-containing protein</fullName>
    </submittedName>
</protein>
<reference evidence="3" key="1">
    <citation type="submission" date="2016-11" db="UniProtKB">
        <authorList>
            <consortium name="WormBaseParasite"/>
        </authorList>
    </citation>
    <scope>IDENTIFICATION</scope>
</reference>
<dbReference type="AlphaFoldDB" id="A0A1I8FN76"/>
<evidence type="ECO:0000256" key="1">
    <source>
        <dbReference type="SAM" id="SignalP"/>
    </source>
</evidence>
<name>A0A1I8FN76_9PLAT</name>
<organism evidence="2 3">
    <name type="scientific">Macrostomum lignano</name>
    <dbReference type="NCBI Taxonomy" id="282301"/>
    <lineage>
        <taxon>Eukaryota</taxon>
        <taxon>Metazoa</taxon>
        <taxon>Spiralia</taxon>
        <taxon>Lophotrochozoa</taxon>
        <taxon>Platyhelminthes</taxon>
        <taxon>Rhabditophora</taxon>
        <taxon>Macrostomorpha</taxon>
        <taxon>Macrostomida</taxon>
        <taxon>Macrostomidae</taxon>
        <taxon>Macrostomum</taxon>
    </lineage>
</organism>
<keyword evidence="1" id="KW-0732">Signal</keyword>
<dbReference type="Proteomes" id="UP000095280">
    <property type="component" value="Unplaced"/>
</dbReference>
<sequence>LLLIIVVQLRLITSGVGAGPAPISMTVHAVAFIRVMPAWPRLSRIAGQGVQLNSVSNQQPIAGRQSAPLTRRRLVRTGEPRHSRDLAQLAGLLLCLDPARPTCTLPSPLLRSEAVANGALKDDAASTRAVAALLAKELPAFAIDSAMEKARLEAAAPEVVVSRRRDGAAAFACINRRTADSVLQALVGELGFALDELDWILSASGGASSSALQSVESFRSVASRFGLLSRL</sequence>
<accession>A0A1I8FN76</accession>
<dbReference type="WBParaSite" id="maker-unitig_39801-snap-gene-0.2-mRNA-1">
    <property type="protein sequence ID" value="maker-unitig_39801-snap-gene-0.2-mRNA-1"/>
    <property type="gene ID" value="maker-unitig_39801-snap-gene-0.2"/>
</dbReference>
<feature type="signal peptide" evidence="1">
    <location>
        <begin position="1"/>
        <end position="18"/>
    </location>
</feature>
<proteinExistence type="predicted"/>
<evidence type="ECO:0000313" key="3">
    <source>
        <dbReference type="WBParaSite" id="maker-unitig_39801-snap-gene-0.2-mRNA-1"/>
    </source>
</evidence>
<evidence type="ECO:0000313" key="2">
    <source>
        <dbReference type="Proteomes" id="UP000095280"/>
    </source>
</evidence>